<reference evidence="20" key="1">
    <citation type="submission" date="2021-01" db="EMBL/GenBank/DDBJ databases">
        <title>Ramlibacter sp. strain AW1 16S ribosomal RNA gene Genome sequencing and assembly.</title>
        <authorList>
            <person name="Kang M."/>
        </authorList>
    </citation>
    <scope>NUCLEOTIDE SEQUENCE</scope>
    <source>
        <strain evidence="20">AW1</strain>
    </source>
</reference>
<feature type="region of interest" description="Disordered" evidence="15">
    <location>
        <begin position="253"/>
        <end position="272"/>
    </location>
</feature>
<protein>
    <submittedName>
        <fullName evidence="20">Polysaccharide export protein EpsE</fullName>
    </submittedName>
</protein>
<dbReference type="GO" id="GO:0046930">
    <property type="term" value="C:pore complex"/>
    <property type="evidence" value="ECO:0007669"/>
    <property type="project" value="UniProtKB-KW"/>
</dbReference>
<dbReference type="InterPro" id="IPR054765">
    <property type="entry name" value="SLBB_dom"/>
</dbReference>
<evidence type="ECO:0000256" key="11">
    <source>
        <dbReference type="ARBA" id="ARBA00023136"/>
    </source>
</evidence>
<comment type="caution">
    <text evidence="20">The sequence shown here is derived from an EMBL/GenBank/DDBJ whole genome shotgun (WGS) entry which is preliminary data.</text>
</comment>
<dbReference type="PANTHER" id="PTHR33619">
    <property type="entry name" value="POLYSACCHARIDE EXPORT PROTEIN GFCE-RELATED"/>
    <property type="match status" value="1"/>
</dbReference>
<dbReference type="Pfam" id="PF22461">
    <property type="entry name" value="SLBB_2"/>
    <property type="match status" value="1"/>
</dbReference>
<evidence type="ECO:0000256" key="9">
    <source>
        <dbReference type="ARBA" id="ARBA00023065"/>
    </source>
</evidence>
<dbReference type="InterPro" id="IPR049712">
    <property type="entry name" value="Poly_export"/>
</dbReference>
<dbReference type="AlphaFoldDB" id="A0A936ZPP8"/>
<feature type="compositionally biased region" description="Low complexity" evidence="15">
    <location>
        <begin position="31"/>
        <end position="58"/>
    </location>
</feature>
<keyword evidence="4" id="KW-1134">Transmembrane beta strand</keyword>
<organism evidence="20 21">
    <name type="scientific">Ramlibacter aurantiacus</name>
    <dbReference type="NCBI Taxonomy" id="2801330"/>
    <lineage>
        <taxon>Bacteria</taxon>
        <taxon>Pseudomonadati</taxon>
        <taxon>Pseudomonadota</taxon>
        <taxon>Betaproteobacteria</taxon>
        <taxon>Burkholderiales</taxon>
        <taxon>Comamonadaceae</taxon>
        <taxon>Ramlibacter</taxon>
    </lineage>
</organism>
<dbReference type="InterPro" id="IPR017478">
    <property type="entry name" value="Polysacc_export_EpsE"/>
</dbReference>
<keyword evidence="9" id="KW-0406">Ion transport</keyword>
<feature type="signal peptide" evidence="16">
    <location>
        <begin position="1"/>
        <end position="25"/>
    </location>
</feature>
<evidence type="ECO:0000256" key="1">
    <source>
        <dbReference type="ARBA" id="ARBA00004571"/>
    </source>
</evidence>
<feature type="domain" description="SLBB" evidence="19">
    <location>
        <begin position="138"/>
        <end position="218"/>
    </location>
</feature>
<feature type="domain" description="Polysaccharide export protein N-terminal" evidence="17">
    <location>
        <begin position="55"/>
        <end position="131"/>
    </location>
</feature>
<evidence type="ECO:0000256" key="4">
    <source>
        <dbReference type="ARBA" id="ARBA00022452"/>
    </source>
</evidence>
<proteinExistence type="inferred from homology"/>
<dbReference type="GO" id="GO:0006811">
    <property type="term" value="P:monoatomic ion transport"/>
    <property type="evidence" value="ECO:0007669"/>
    <property type="project" value="UniProtKB-KW"/>
</dbReference>
<evidence type="ECO:0000256" key="12">
    <source>
        <dbReference type="ARBA" id="ARBA00023139"/>
    </source>
</evidence>
<keyword evidence="14" id="KW-0449">Lipoprotein</keyword>
<evidence type="ECO:0000256" key="2">
    <source>
        <dbReference type="ARBA" id="ARBA00009450"/>
    </source>
</evidence>
<dbReference type="Gene3D" id="3.10.560.10">
    <property type="entry name" value="Outer membrane lipoprotein wza domain like"/>
    <property type="match status" value="2"/>
</dbReference>
<keyword evidence="5" id="KW-0762">Sugar transport</keyword>
<dbReference type="NCBIfam" id="TIGR03028">
    <property type="entry name" value="EpsE"/>
    <property type="match status" value="1"/>
</dbReference>
<evidence type="ECO:0000259" key="19">
    <source>
        <dbReference type="Pfam" id="PF22461"/>
    </source>
</evidence>
<gene>
    <name evidence="20" type="primary">epsE</name>
    <name evidence="20" type="ORF">JI739_07505</name>
</gene>
<feature type="chain" id="PRO_5037000806" evidence="16">
    <location>
        <begin position="26"/>
        <end position="298"/>
    </location>
</feature>
<keyword evidence="6" id="KW-0812">Transmembrane</keyword>
<keyword evidence="8" id="KW-0625">Polysaccharide transport</keyword>
<dbReference type="GO" id="GO:0009279">
    <property type="term" value="C:cell outer membrane"/>
    <property type="evidence" value="ECO:0007669"/>
    <property type="project" value="UniProtKB-SubCell"/>
</dbReference>
<keyword evidence="10" id="KW-0626">Porin</keyword>
<comment type="subcellular location">
    <subcellularLocation>
        <location evidence="1">Cell outer membrane</location>
        <topology evidence="1">Multi-pass membrane protein</topology>
    </subcellularLocation>
</comment>
<evidence type="ECO:0000313" key="20">
    <source>
        <dbReference type="EMBL" id="MBL0420191.1"/>
    </source>
</evidence>
<evidence type="ECO:0000256" key="8">
    <source>
        <dbReference type="ARBA" id="ARBA00023047"/>
    </source>
</evidence>
<sequence>MTRQHHLFICALALCGVWVAAQAQAQGQQRAPTATNGAARAQAAAPASAGARPAQPGPEYKLGSGDAVRIQVFQNPDLTVEARVSENGTISYPLIGTVAIGGLSIGEAEKKIADMLVKGGYLRAPQVNMNLLQVRGNQVAVLGQVQKPGRFPLETTNVRASEMLAAAGGITPQGDDELVITGTRNGKPFRKVIDIPSLFSQARPEDDIVLQDGDTLYISRAPVFYIYGEAQRPGPYRVERGMTVMQAIAAGGGVTPRGSQNRLRLHRPGPDGKIVESTPRLTDPVMPNDVIYVRESLF</sequence>
<evidence type="ECO:0000256" key="5">
    <source>
        <dbReference type="ARBA" id="ARBA00022597"/>
    </source>
</evidence>
<name>A0A936ZPP8_9BURK</name>
<comment type="similarity">
    <text evidence="2">Belongs to the BexD/CtrA/VexA family.</text>
</comment>
<dbReference type="PANTHER" id="PTHR33619:SF3">
    <property type="entry name" value="POLYSACCHARIDE EXPORT PROTEIN GFCE-RELATED"/>
    <property type="match status" value="1"/>
</dbReference>
<dbReference type="GO" id="GO:0015159">
    <property type="term" value="F:polysaccharide transmembrane transporter activity"/>
    <property type="evidence" value="ECO:0007669"/>
    <property type="project" value="InterPro"/>
</dbReference>
<feature type="domain" description="Soluble ligand binding" evidence="18">
    <location>
        <begin position="223"/>
        <end position="274"/>
    </location>
</feature>
<evidence type="ECO:0000256" key="3">
    <source>
        <dbReference type="ARBA" id="ARBA00022448"/>
    </source>
</evidence>
<evidence type="ECO:0000256" key="13">
    <source>
        <dbReference type="ARBA" id="ARBA00023237"/>
    </source>
</evidence>
<evidence type="ECO:0000259" key="17">
    <source>
        <dbReference type="Pfam" id="PF02563"/>
    </source>
</evidence>
<evidence type="ECO:0000256" key="15">
    <source>
        <dbReference type="SAM" id="MobiDB-lite"/>
    </source>
</evidence>
<feature type="region of interest" description="Disordered" evidence="15">
    <location>
        <begin position="31"/>
        <end position="60"/>
    </location>
</feature>
<dbReference type="Pfam" id="PF10531">
    <property type="entry name" value="SLBB"/>
    <property type="match status" value="1"/>
</dbReference>
<dbReference type="GO" id="GO:0015288">
    <property type="term" value="F:porin activity"/>
    <property type="evidence" value="ECO:0007669"/>
    <property type="project" value="UniProtKB-KW"/>
</dbReference>
<keyword evidence="13" id="KW-0998">Cell outer membrane</keyword>
<evidence type="ECO:0000256" key="10">
    <source>
        <dbReference type="ARBA" id="ARBA00023114"/>
    </source>
</evidence>
<evidence type="ECO:0000256" key="6">
    <source>
        <dbReference type="ARBA" id="ARBA00022692"/>
    </source>
</evidence>
<keyword evidence="21" id="KW-1185">Reference proteome</keyword>
<evidence type="ECO:0000259" key="18">
    <source>
        <dbReference type="Pfam" id="PF10531"/>
    </source>
</evidence>
<dbReference type="Proteomes" id="UP000613011">
    <property type="component" value="Unassembled WGS sequence"/>
</dbReference>
<dbReference type="Pfam" id="PF02563">
    <property type="entry name" value="Poly_export"/>
    <property type="match status" value="1"/>
</dbReference>
<keyword evidence="12" id="KW-0564">Palmitate</keyword>
<keyword evidence="3" id="KW-0813">Transport</keyword>
<accession>A0A936ZPP8</accession>
<evidence type="ECO:0000256" key="16">
    <source>
        <dbReference type="SAM" id="SignalP"/>
    </source>
</evidence>
<evidence type="ECO:0000313" key="21">
    <source>
        <dbReference type="Proteomes" id="UP000613011"/>
    </source>
</evidence>
<dbReference type="InterPro" id="IPR003715">
    <property type="entry name" value="Poly_export_N"/>
</dbReference>
<keyword evidence="7 16" id="KW-0732">Signal</keyword>
<evidence type="ECO:0000256" key="14">
    <source>
        <dbReference type="ARBA" id="ARBA00023288"/>
    </source>
</evidence>
<dbReference type="EMBL" id="JAEQNA010000001">
    <property type="protein sequence ID" value="MBL0420191.1"/>
    <property type="molecule type" value="Genomic_DNA"/>
</dbReference>
<keyword evidence="11" id="KW-0472">Membrane</keyword>
<dbReference type="RefSeq" id="WP_201683177.1">
    <property type="nucleotide sequence ID" value="NZ_JAEQNA010000001.1"/>
</dbReference>
<dbReference type="InterPro" id="IPR019554">
    <property type="entry name" value="Soluble_ligand-bd"/>
</dbReference>
<evidence type="ECO:0000256" key="7">
    <source>
        <dbReference type="ARBA" id="ARBA00022729"/>
    </source>
</evidence>